<accession>A0AC35FUP4</accession>
<name>A0AC35FUP4_9BILA</name>
<reference evidence="2" key="1">
    <citation type="submission" date="2022-11" db="UniProtKB">
        <authorList>
            <consortium name="WormBaseParasite"/>
        </authorList>
    </citation>
    <scope>IDENTIFICATION</scope>
</reference>
<proteinExistence type="predicted"/>
<organism evidence="1 2">
    <name type="scientific">Panagrolaimus sp. PS1159</name>
    <dbReference type="NCBI Taxonomy" id="55785"/>
    <lineage>
        <taxon>Eukaryota</taxon>
        <taxon>Metazoa</taxon>
        <taxon>Ecdysozoa</taxon>
        <taxon>Nematoda</taxon>
        <taxon>Chromadorea</taxon>
        <taxon>Rhabditida</taxon>
        <taxon>Tylenchina</taxon>
        <taxon>Panagrolaimomorpha</taxon>
        <taxon>Panagrolaimoidea</taxon>
        <taxon>Panagrolaimidae</taxon>
        <taxon>Panagrolaimus</taxon>
    </lineage>
</organism>
<protein>
    <submittedName>
        <fullName evidence="2">C2H2-type domain-containing protein</fullName>
    </submittedName>
</protein>
<dbReference type="WBParaSite" id="PS1159_v2.g21074.t2">
    <property type="protein sequence ID" value="PS1159_v2.g21074.t2"/>
    <property type="gene ID" value="PS1159_v2.g21074"/>
</dbReference>
<sequence>MADEYQQNKEGKCHHCYQKKPPLKNLFRHILNQHKNKLSQEIQEINGTVELGTIICKIRWNNGRNVDYVSAQRICTLSKFTQYIKNINKGQCPQINEENVNEILSQLSSTTEIEYSLIPGKVANKQRLVQRSGNKRIQNVSVERNFSRNIISPGQSPNVSIISGSTSVLQELLQNQMGINTPRPRQQHQVPTGFSDDLNAMNDGHSNVNGNDDESRFIDLSISSSDDDDVDNSNVSTDDPVLPAAAVPSRSNIDIISQLIGLNLGRSNDNNASHETSNSADRAEETHSKPDERRLASSNTSTESSTPTSTHESSTGTTIESNENPEDHFDVISYEAIPSCISDYVNKNQSISQPKLRSQQSSDILPAELPASSSSRCTKFVQKSANQNEQQKPLTSISSSQKSILDQISRLRKDCRRPMIIDAESLFDLQHVILGDYSKYKNIDPQLCWYYPKDPENLAPIVKCQSLHKYVLKGGSPLGWFFFSPKIDSVQIIFSNGFCITQDGIVNKRVANVANVKVQDEQGICNYISWWNREMSTFGFLFCSRFMTTNNQKQEVPIRSFMSNVACFPFSPTFKEVKFSFNCHAITRPFVMPETNIQIKSYLMLFVFRYGDAFPIDKLEIQPAAFATNLNEIFGTLRVYDLFQSKSFDLKFYRNFGDSLFLYEFPAVVDVDFELSVRFSIDFEKFGDFSDGLVLFGQIINYLSVNR</sequence>
<evidence type="ECO:0000313" key="2">
    <source>
        <dbReference type="WBParaSite" id="PS1159_v2.g21074.t2"/>
    </source>
</evidence>
<evidence type="ECO:0000313" key="1">
    <source>
        <dbReference type="Proteomes" id="UP000887580"/>
    </source>
</evidence>
<dbReference type="Proteomes" id="UP000887580">
    <property type="component" value="Unplaced"/>
</dbReference>